<reference evidence="2" key="1">
    <citation type="submission" date="2022-07" db="EMBL/GenBank/DDBJ databases">
        <title>Genome Sequence of Xylaria arbuscula.</title>
        <authorList>
            <person name="Buettner E."/>
        </authorList>
    </citation>
    <scope>NUCLEOTIDE SEQUENCE</scope>
    <source>
        <strain evidence="2">VT107</strain>
    </source>
</reference>
<accession>A0A9W8NN30</accession>
<dbReference type="PANTHER" id="PTHR33112">
    <property type="entry name" value="DOMAIN PROTEIN, PUTATIVE-RELATED"/>
    <property type="match status" value="1"/>
</dbReference>
<keyword evidence="3" id="KW-1185">Reference proteome</keyword>
<name>A0A9W8NN30_9PEZI</name>
<protein>
    <recommendedName>
        <fullName evidence="1">Heterokaryon incompatibility domain-containing protein</fullName>
    </recommendedName>
</protein>
<evidence type="ECO:0000313" key="2">
    <source>
        <dbReference type="EMBL" id="KAJ3579666.1"/>
    </source>
</evidence>
<evidence type="ECO:0000259" key="1">
    <source>
        <dbReference type="Pfam" id="PF06985"/>
    </source>
</evidence>
<dbReference type="Proteomes" id="UP001148614">
    <property type="component" value="Unassembled WGS sequence"/>
</dbReference>
<dbReference type="Pfam" id="PF06985">
    <property type="entry name" value="HET"/>
    <property type="match status" value="1"/>
</dbReference>
<dbReference type="InterPro" id="IPR010730">
    <property type="entry name" value="HET"/>
</dbReference>
<proteinExistence type="predicted"/>
<gene>
    <name evidence="2" type="ORF">NPX13_g899</name>
</gene>
<dbReference type="VEuPathDB" id="FungiDB:F4678DRAFT_450383"/>
<comment type="caution">
    <text evidence="2">The sequence shown here is derived from an EMBL/GenBank/DDBJ whole genome shotgun (WGS) entry which is preliminary data.</text>
</comment>
<dbReference type="EMBL" id="JANPWZ010000070">
    <property type="protein sequence ID" value="KAJ3579666.1"/>
    <property type="molecule type" value="Genomic_DNA"/>
</dbReference>
<dbReference type="PANTHER" id="PTHR33112:SF16">
    <property type="entry name" value="HETEROKARYON INCOMPATIBILITY DOMAIN-CONTAINING PROTEIN"/>
    <property type="match status" value="1"/>
</dbReference>
<sequence>MRNRLCGIVESETTVVLRDAIAVCRALSVSFLWVDALCIVQDDPQDWQRESSLMGQIYSNAQFTICAMSSRSCIEGFLDGRVALTVPFQSHITPGIEGTFNLTRAMGSGYPFMDDSDLYIHHDFSLSSWRGRGWALQERIMSRKLLMFGRSRLHISCAHKWQIQGEPVKNQSYMVQICQIQSEVNLDTLYDKWYCKVAEDYSGTRLTYRTDRLPAISGLARLFHNKLRDEYLAGLWKGRLHQGLNWFTYRHDVANLSLSTLLKQLLDPTAYVAPSWSWASPDYAIHHDDYDYRHRNITNITHKYANITPHIAPAYTDPYGQLAGAKLQVTTRLIGIPSDIVFDEGTVHNYGYADVRNPPRRYIKCELDWGQGADRKLLKRVLPNGLRLMLLGAKNQFRSNKPTLYGLIIYLIPDTAEFLRVGIFWIERRNKGLGIFKDCEPMTINLI</sequence>
<dbReference type="AlphaFoldDB" id="A0A9W8NN30"/>
<feature type="domain" description="Heterokaryon incompatibility" evidence="1">
    <location>
        <begin position="11"/>
        <end position="138"/>
    </location>
</feature>
<evidence type="ECO:0000313" key="3">
    <source>
        <dbReference type="Proteomes" id="UP001148614"/>
    </source>
</evidence>
<organism evidence="2 3">
    <name type="scientific">Xylaria arbuscula</name>
    <dbReference type="NCBI Taxonomy" id="114810"/>
    <lineage>
        <taxon>Eukaryota</taxon>
        <taxon>Fungi</taxon>
        <taxon>Dikarya</taxon>
        <taxon>Ascomycota</taxon>
        <taxon>Pezizomycotina</taxon>
        <taxon>Sordariomycetes</taxon>
        <taxon>Xylariomycetidae</taxon>
        <taxon>Xylariales</taxon>
        <taxon>Xylariaceae</taxon>
        <taxon>Xylaria</taxon>
    </lineage>
</organism>